<dbReference type="EMBL" id="JAKEVZ010000018">
    <property type="protein sequence ID" value="MCF1752990.1"/>
    <property type="molecule type" value="Genomic_DNA"/>
</dbReference>
<organism evidence="1 2">
    <name type="scientific">Mariniradius sediminis</name>
    <dbReference type="NCBI Taxonomy" id="2909237"/>
    <lineage>
        <taxon>Bacteria</taxon>
        <taxon>Pseudomonadati</taxon>
        <taxon>Bacteroidota</taxon>
        <taxon>Cytophagia</taxon>
        <taxon>Cytophagales</taxon>
        <taxon>Cyclobacteriaceae</taxon>
        <taxon>Mariniradius</taxon>
    </lineage>
</organism>
<evidence type="ECO:0000313" key="2">
    <source>
        <dbReference type="Proteomes" id="UP001201449"/>
    </source>
</evidence>
<name>A0ABS9C0B7_9BACT</name>
<dbReference type="InterPro" id="IPR016169">
    <property type="entry name" value="FAD-bd_PCMH_sub2"/>
</dbReference>
<keyword evidence="2" id="KW-1185">Reference proteome</keyword>
<accession>A0ABS9C0B7</accession>
<dbReference type="PROSITE" id="PS51139">
    <property type="entry name" value="GTF2I"/>
    <property type="match status" value="1"/>
</dbReference>
<sequence length="541" mass="62084">MTYPAGIKPWKIKDFTNAHENFTQPLDEDQSFDMFLDDPSWQALNQLSQYNKCTENFQWIIQQALEKSMNLRAMGSGWSFSKVAVSEDSIINTKRLRHKFALGPDNFDPDFLAKGGRPDNFRFLQCGNTIININEYLEKQSNPPKSLMVSGGSNGQTIVGAFSTGTHGAAVFKGALPEMVVGMHVITGPDRHFYVERASRKVASEAFHQKLKTQAILDDDLFNAILVSFGSFSIIHGVLVEVEDKFLLEQKLNRVPFDQDMMDAVTASDFSKINYRLKYPWNDPDHHLYHFELAINPHDFEFHNPDKGAYMRTMFKVKYRDDYTPIDTVTEGYTYGDETLGIMQSILDRIKAYAGFLNRLLVPQLVNSLFNLAYSRPEDQTGTIAETFKNTRFRGQLFSAGVCLDRKDIVRTIEICLEINKDIKLAGVLAFRFVKGCRSTLAFTRFPESVVMELDGVDAAINHQFFKLLLDQMQQEGIPYTVHWGKVNRLLDKDRVNYMYGPERIEAWKKQRSRVMAREVQQLFNNEFMQQCGLDTYVPFP</sequence>
<reference evidence="1 2" key="1">
    <citation type="submission" date="2022-01" db="EMBL/GenBank/DDBJ databases">
        <title>Mariniradius saccharolyticus sp. nov., isolated from sediment of a river.</title>
        <authorList>
            <person name="Liu H."/>
        </authorList>
    </citation>
    <scope>NUCLEOTIDE SEQUENCE [LARGE SCALE GENOMIC DNA]</scope>
    <source>
        <strain evidence="1 2">RY-2</strain>
    </source>
</reference>
<dbReference type="RefSeq" id="WP_234862821.1">
    <property type="nucleotide sequence ID" value="NZ_JAKEVZ010000018.1"/>
</dbReference>
<dbReference type="Gene3D" id="3.30.465.10">
    <property type="match status" value="1"/>
</dbReference>
<dbReference type="PANTHER" id="PTHR43762:SF1">
    <property type="entry name" value="D-ARABINONO-1,4-LACTONE OXIDASE"/>
    <property type="match status" value="1"/>
</dbReference>
<dbReference type="InterPro" id="IPR036318">
    <property type="entry name" value="FAD-bd_PCMH-like_sf"/>
</dbReference>
<dbReference type="SUPFAM" id="SSF56176">
    <property type="entry name" value="FAD-binding/transporter-associated domain-like"/>
    <property type="match status" value="1"/>
</dbReference>
<proteinExistence type="predicted"/>
<comment type="caution">
    <text evidence="1">The sequence shown here is derived from an EMBL/GenBank/DDBJ whole genome shotgun (WGS) entry which is preliminary data.</text>
</comment>
<dbReference type="InterPro" id="IPR004212">
    <property type="entry name" value="GTF2I"/>
</dbReference>
<protein>
    <submittedName>
        <fullName evidence="1">FAD-linked oxidase</fullName>
    </submittedName>
</protein>
<dbReference type="PANTHER" id="PTHR43762">
    <property type="entry name" value="L-GULONOLACTONE OXIDASE"/>
    <property type="match status" value="1"/>
</dbReference>
<dbReference type="Proteomes" id="UP001201449">
    <property type="component" value="Unassembled WGS sequence"/>
</dbReference>
<gene>
    <name evidence="1" type="ORF">L0U89_18165</name>
</gene>
<dbReference type="InterPro" id="IPR010031">
    <property type="entry name" value="FAD_lactone_oxidase-like"/>
</dbReference>
<evidence type="ECO:0000313" key="1">
    <source>
        <dbReference type="EMBL" id="MCF1752990.1"/>
    </source>
</evidence>